<dbReference type="AlphaFoldDB" id="A0A7W6LCL0"/>
<feature type="transmembrane region" description="Helical" evidence="1">
    <location>
        <begin position="344"/>
        <end position="365"/>
    </location>
</feature>
<protein>
    <submittedName>
        <fullName evidence="2">Uncharacterized protein</fullName>
    </submittedName>
</protein>
<evidence type="ECO:0000313" key="2">
    <source>
        <dbReference type="EMBL" id="MBB4141905.1"/>
    </source>
</evidence>
<keyword evidence="3" id="KW-1185">Reference proteome</keyword>
<dbReference type="RefSeq" id="WP_165135579.1">
    <property type="nucleotide sequence ID" value="NZ_CP049250.1"/>
</dbReference>
<organism evidence="2 3">
    <name type="scientific">Rhizobium rhizoryzae</name>
    <dbReference type="NCBI Taxonomy" id="451876"/>
    <lineage>
        <taxon>Bacteria</taxon>
        <taxon>Pseudomonadati</taxon>
        <taxon>Pseudomonadota</taxon>
        <taxon>Alphaproteobacteria</taxon>
        <taxon>Hyphomicrobiales</taxon>
        <taxon>Rhizobiaceae</taxon>
        <taxon>Rhizobium/Agrobacterium group</taxon>
        <taxon>Rhizobium</taxon>
    </lineage>
</organism>
<reference evidence="2 3" key="1">
    <citation type="submission" date="2020-08" db="EMBL/GenBank/DDBJ databases">
        <title>Genomic Encyclopedia of Type Strains, Phase IV (KMG-IV): sequencing the most valuable type-strain genomes for metagenomic binning, comparative biology and taxonomic classification.</title>
        <authorList>
            <person name="Goeker M."/>
        </authorList>
    </citation>
    <scope>NUCLEOTIDE SEQUENCE [LARGE SCALE GENOMIC DNA]</scope>
    <source>
        <strain evidence="2 3">DSM 29514</strain>
    </source>
</reference>
<sequence length="390" mass="44748">MAKDGATDRLIASFGVGCFHFQCKVDLGAKGFPNYVSLVQDYISRDNLIKDVKFTEFQDEISLQFLDGNSAGDIGDLYYLYPSLGDSVLSFNIMIPHRLQVELLSGWRGPLRSENFKVTLFHYEGMPIAIVKPELLEESPSIAVSMIWKHIRRNWTSAEIQFSMLGPSPFHGDFFVHSDDEPVEKLIYSEQYGYDRIDIYVPTSVNKEMIEDFIIYRIRKDISLYYYLINRRNIMFDSFRGIVNKIDTKLENEDKNPRVSGFFSRVKFDAYRSLIHIDQLDSSIQSLDQHRRDVSKSIEQLFGESFLAVKNEGVIQELKDIPLRSYKNIISTIKERSAAKTNNVTIVVAAILGVLVGFFIQNSYIDFLKPMLVTSSASKEPAKETYIPKQ</sequence>
<name>A0A7W6LCL0_9HYPH</name>
<dbReference type="EMBL" id="JACIEC010000001">
    <property type="protein sequence ID" value="MBB4141905.1"/>
    <property type="molecule type" value="Genomic_DNA"/>
</dbReference>
<keyword evidence="1" id="KW-0812">Transmembrane</keyword>
<accession>A0A7W6LCL0</accession>
<evidence type="ECO:0000256" key="1">
    <source>
        <dbReference type="SAM" id="Phobius"/>
    </source>
</evidence>
<dbReference type="Proteomes" id="UP000519897">
    <property type="component" value="Unassembled WGS sequence"/>
</dbReference>
<evidence type="ECO:0000313" key="3">
    <source>
        <dbReference type="Proteomes" id="UP000519897"/>
    </source>
</evidence>
<gene>
    <name evidence="2" type="ORF">GGQ72_000404</name>
</gene>
<keyword evidence="1" id="KW-1133">Transmembrane helix</keyword>
<keyword evidence="1" id="KW-0472">Membrane</keyword>
<comment type="caution">
    <text evidence="2">The sequence shown here is derived from an EMBL/GenBank/DDBJ whole genome shotgun (WGS) entry which is preliminary data.</text>
</comment>
<proteinExistence type="predicted"/>